<dbReference type="PATRIC" id="fig|512565.3.peg.4311"/>
<dbReference type="InterPro" id="IPR014044">
    <property type="entry name" value="CAP_dom"/>
</dbReference>
<dbReference type="Pfam" id="PF00188">
    <property type="entry name" value="CAP"/>
    <property type="match status" value="1"/>
</dbReference>
<dbReference type="PANTHER" id="PTHR31157:SF1">
    <property type="entry name" value="SCP DOMAIN-CONTAINING PROTEIN"/>
    <property type="match status" value="1"/>
</dbReference>
<protein>
    <recommendedName>
        <fullName evidence="1">SCP domain-containing protein</fullName>
    </recommendedName>
</protein>
<reference evidence="2 3" key="1">
    <citation type="submission" date="2012-02" db="EMBL/GenBank/DDBJ databases">
        <title>Complete genome sequence of Actinoplanes missouriensis 431 (= NBRC 102363).</title>
        <authorList>
            <person name="Ohnishi Y."/>
            <person name="Ishikawa J."/>
            <person name="Sekine M."/>
            <person name="Hosoyama A."/>
            <person name="Harada T."/>
            <person name="Narita H."/>
            <person name="Hata T."/>
            <person name="Konno Y."/>
            <person name="Tutikane K."/>
            <person name="Fujita N."/>
            <person name="Horinouchi S."/>
            <person name="Hayakawa M."/>
        </authorList>
    </citation>
    <scope>NUCLEOTIDE SEQUENCE [LARGE SCALE GENOMIC DNA]</scope>
    <source>
        <strain evidence="3">ATCC 14538 / DSM 43046 / CBS 188.64 / JCM 3121 / NBRC 102363 / NCIMB 12654 / NRRL B-3342 / UNCC 431</strain>
    </source>
</reference>
<dbReference type="SUPFAM" id="SSF55797">
    <property type="entry name" value="PR-1-like"/>
    <property type="match status" value="1"/>
</dbReference>
<gene>
    <name evidence="2" type="ordered locus">AMIS_43270</name>
</gene>
<dbReference type="InterPro" id="IPR035940">
    <property type="entry name" value="CAP_sf"/>
</dbReference>
<dbReference type="CDD" id="cd05379">
    <property type="entry name" value="CAP_bacterial"/>
    <property type="match status" value="1"/>
</dbReference>
<dbReference type="EMBL" id="AP012319">
    <property type="protein sequence ID" value="BAL89547.1"/>
    <property type="molecule type" value="Genomic_DNA"/>
</dbReference>
<proteinExistence type="predicted"/>
<dbReference type="Proteomes" id="UP000007882">
    <property type="component" value="Chromosome"/>
</dbReference>
<dbReference type="Gene3D" id="3.40.33.10">
    <property type="entry name" value="CAP"/>
    <property type="match status" value="1"/>
</dbReference>
<evidence type="ECO:0000313" key="3">
    <source>
        <dbReference type="Proteomes" id="UP000007882"/>
    </source>
</evidence>
<keyword evidence="3" id="KW-1185">Reference proteome</keyword>
<dbReference type="AlphaFoldDB" id="I0H960"/>
<sequence>MTVAHRFPNPARRDWAEQNSATAKHLRKGPLLRTVLRRFALAVVLTPAAIGAATMIAGPAEAAPAKTSETALQTEINRLINIERTDHGCDALTVDAKLTTAARAHSAWMARTGSFSHTGRSGSNFVARTKAAGYTKPSAENIAYGYRTAAQVVNGWMNSPGHRTNILNCTSKTVGVGAVYSDNGTPYYTQDFGY</sequence>
<organism evidence="2 3">
    <name type="scientific">Actinoplanes missouriensis (strain ATCC 14538 / DSM 43046 / CBS 188.64 / JCM 3121 / NBRC 102363 / NCIMB 12654 / NRRL B-3342 / UNCC 431)</name>
    <dbReference type="NCBI Taxonomy" id="512565"/>
    <lineage>
        <taxon>Bacteria</taxon>
        <taxon>Bacillati</taxon>
        <taxon>Actinomycetota</taxon>
        <taxon>Actinomycetes</taxon>
        <taxon>Micromonosporales</taxon>
        <taxon>Micromonosporaceae</taxon>
        <taxon>Actinoplanes</taxon>
    </lineage>
</organism>
<dbReference type="KEGG" id="ams:AMIS_43270"/>
<feature type="domain" description="SCP" evidence="1">
    <location>
        <begin position="78"/>
        <end position="192"/>
    </location>
</feature>
<dbReference type="HOGENOM" id="CLU_048111_3_2_11"/>
<name>I0H960_ACTM4</name>
<dbReference type="PANTHER" id="PTHR31157">
    <property type="entry name" value="SCP DOMAIN-CONTAINING PROTEIN"/>
    <property type="match status" value="1"/>
</dbReference>
<dbReference type="eggNOG" id="COG2340">
    <property type="taxonomic scope" value="Bacteria"/>
</dbReference>
<accession>I0H960</accession>
<evidence type="ECO:0000313" key="2">
    <source>
        <dbReference type="EMBL" id="BAL89547.1"/>
    </source>
</evidence>
<evidence type="ECO:0000259" key="1">
    <source>
        <dbReference type="Pfam" id="PF00188"/>
    </source>
</evidence>